<organism evidence="9 10">
    <name type="scientific">Scytalidium lignicola</name>
    <name type="common">Hyphomycete</name>
    <dbReference type="NCBI Taxonomy" id="5539"/>
    <lineage>
        <taxon>Eukaryota</taxon>
        <taxon>Fungi</taxon>
        <taxon>Dikarya</taxon>
        <taxon>Ascomycota</taxon>
        <taxon>Pezizomycotina</taxon>
        <taxon>Leotiomycetes</taxon>
        <taxon>Leotiomycetes incertae sedis</taxon>
        <taxon>Scytalidium</taxon>
    </lineage>
</organism>
<feature type="transmembrane region" description="Helical" evidence="7">
    <location>
        <begin position="52"/>
        <end position="73"/>
    </location>
</feature>
<evidence type="ECO:0000259" key="8">
    <source>
        <dbReference type="Pfam" id="PF20684"/>
    </source>
</evidence>
<comment type="similarity">
    <text evidence="5">Belongs to the SAT4 family.</text>
</comment>
<keyword evidence="4 7" id="KW-0472">Membrane</keyword>
<sequence>MWVHNGSPELDAKSQYVKIMAVSIVLTVIMSIIVALRFYVRGIMLRAIGPDDWVILFGAACSIAYNGLCIGQTKWGLGLTIIQRPHADLDSFSVLNYSGKPIYIAGILAFKVSLCLSYLRIITTATRNYRRIVWLVLITCIAGHLGGILVLIFLCSPVEKSWKPLIAGTCIPNANSVYGLGAVSIFYDIIILILPIPMLLSLQINTRKRIGLVGIFCLGVFTTFCSIMRLAQIKSILATGDQTGLVLWATIEMNVGNSLTCLPTLMPIIKYYREKHSSGGRGAYDLGDSHGNRLGYLKSGTRTNVTTKDNTPGWKDRDSIDNSSQKQILGLDSALHSSSSNENLEGGRANGKGGTRGITTTTEVRVEVSNASDEAEQQPGNKNFKW</sequence>
<gene>
    <name evidence="9" type="ORF">B7463_g8972</name>
</gene>
<dbReference type="OrthoDB" id="10017208at2759"/>
<dbReference type="PANTHER" id="PTHR33048:SF64">
    <property type="entry name" value="INTEGRAL MEMBRANE PROTEIN"/>
    <property type="match status" value="1"/>
</dbReference>
<evidence type="ECO:0000256" key="6">
    <source>
        <dbReference type="SAM" id="MobiDB-lite"/>
    </source>
</evidence>
<dbReference type="GO" id="GO:0016020">
    <property type="term" value="C:membrane"/>
    <property type="evidence" value="ECO:0007669"/>
    <property type="project" value="UniProtKB-SubCell"/>
</dbReference>
<feature type="transmembrane region" description="Helical" evidence="7">
    <location>
        <begin position="102"/>
        <end position="121"/>
    </location>
</feature>
<feature type="transmembrane region" description="Helical" evidence="7">
    <location>
        <begin position="212"/>
        <end position="231"/>
    </location>
</feature>
<feature type="transmembrane region" description="Helical" evidence="7">
    <location>
        <begin position="177"/>
        <end position="200"/>
    </location>
</feature>
<feature type="region of interest" description="Disordered" evidence="6">
    <location>
        <begin position="335"/>
        <end position="386"/>
    </location>
</feature>
<dbReference type="Pfam" id="PF20684">
    <property type="entry name" value="Fung_rhodopsin"/>
    <property type="match status" value="1"/>
</dbReference>
<feature type="transmembrane region" description="Helical" evidence="7">
    <location>
        <begin position="20"/>
        <end position="40"/>
    </location>
</feature>
<dbReference type="AlphaFoldDB" id="A0A3E2H1T5"/>
<dbReference type="Proteomes" id="UP000258309">
    <property type="component" value="Unassembled WGS sequence"/>
</dbReference>
<feature type="region of interest" description="Disordered" evidence="6">
    <location>
        <begin position="295"/>
        <end position="322"/>
    </location>
</feature>
<feature type="non-terminal residue" evidence="9">
    <location>
        <position position="1"/>
    </location>
</feature>
<comment type="caution">
    <text evidence="9">The sequence shown here is derived from an EMBL/GenBank/DDBJ whole genome shotgun (WGS) entry which is preliminary data.</text>
</comment>
<keyword evidence="3 7" id="KW-1133">Transmembrane helix</keyword>
<feature type="domain" description="Rhodopsin" evidence="8">
    <location>
        <begin position="36"/>
        <end position="270"/>
    </location>
</feature>
<evidence type="ECO:0000256" key="5">
    <source>
        <dbReference type="ARBA" id="ARBA00038359"/>
    </source>
</evidence>
<reference evidence="9 10" key="1">
    <citation type="submission" date="2018-05" db="EMBL/GenBank/DDBJ databases">
        <title>Draft genome sequence of Scytalidium lignicola DSM 105466, a ubiquitous saprotrophic fungus.</title>
        <authorList>
            <person name="Buettner E."/>
            <person name="Gebauer A.M."/>
            <person name="Hofrichter M."/>
            <person name="Liers C."/>
            <person name="Kellner H."/>
        </authorList>
    </citation>
    <scope>NUCLEOTIDE SEQUENCE [LARGE SCALE GENOMIC DNA]</scope>
    <source>
        <strain evidence="9 10">DSM 105466</strain>
    </source>
</reference>
<feature type="compositionally biased region" description="Polar residues" evidence="6">
    <location>
        <begin position="300"/>
        <end position="310"/>
    </location>
</feature>
<protein>
    <recommendedName>
        <fullName evidence="8">Rhodopsin domain-containing protein</fullName>
    </recommendedName>
</protein>
<keyword evidence="2 7" id="KW-0812">Transmembrane</keyword>
<evidence type="ECO:0000256" key="3">
    <source>
        <dbReference type="ARBA" id="ARBA00022989"/>
    </source>
</evidence>
<evidence type="ECO:0000256" key="4">
    <source>
        <dbReference type="ARBA" id="ARBA00023136"/>
    </source>
</evidence>
<name>A0A3E2H1T5_SCYLI</name>
<evidence type="ECO:0000256" key="7">
    <source>
        <dbReference type="SAM" id="Phobius"/>
    </source>
</evidence>
<dbReference type="OMA" id="LWATIEM"/>
<comment type="subcellular location">
    <subcellularLocation>
        <location evidence="1">Membrane</location>
        <topology evidence="1">Multi-pass membrane protein</topology>
    </subcellularLocation>
</comment>
<evidence type="ECO:0000256" key="2">
    <source>
        <dbReference type="ARBA" id="ARBA00022692"/>
    </source>
</evidence>
<evidence type="ECO:0000313" key="10">
    <source>
        <dbReference type="Proteomes" id="UP000258309"/>
    </source>
</evidence>
<evidence type="ECO:0000256" key="1">
    <source>
        <dbReference type="ARBA" id="ARBA00004141"/>
    </source>
</evidence>
<dbReference type="InterPro" id="IPR052337">
    <property type="entry name" value="SAT4-like"/>
</dbReference>
<dbReference type="EMBL" id="NCSJ02000210">
    <property type="protein sequence ID" value="RFU27368.1"/>
    <property type="molecule type" value="Genomic_DNA"/>
</dbReference>
<feature type="non-terminal residue" evidence="9">
    <location>
        <position position="386"/>
    </location>
</feature>
<proteinExistence type="inferred from homology"/>
<dbReference type="InterPro" id="IPR049326">
    <property type="entry name" value="Rhodopsin_dom_fungi"/>
</dbReference>
<feature type="transmembrane region" description="Helical" evidence="7">
    <location>
        <begin position="133"/>
        <end position="154"/>
    </location>
</feature>
<evidence type="ECO:0000313" key="9">
    <source>
        <dbReference type="EMBL" id="RFU27368.1"/>
    </source>
</evidence>
<keyword evidence="10" id="KW-1185">Reference proteome</keyword>
<dbReference type="PANTHER" id="PTHR33048">
    <property type="entry name" value="PTH11-LIKE INTEGRAL MEMBRANE PROTEIN (AFU_ORTHOLOGUE AFUA_5G11245)"/>
    <property type="match status" value="1"/>
</dbReference>
<accession>A0A3E2H1T5</accession>